<sequence>MVLMPRTGQPALWLYQTWSDALSSRTGLNLFQVGNCRHGLMPWQDRANSVCGYTRHGLMPWQDRGNLFVVISEDMVCDGN</sequence>
<dbReference type="EMBL" id="BGPR01005159">
    <property type="protein sequence ID" value="GBN07436.1"/>
    <property type="molecule type" value="Genomic_DNA"/>
</dbReference>
<name>A0A4Y2L1E2_ARAVE</name>
<protein>
    <submittedName>
        <fullName evidence="1">Uncharacterized protein</fullName>
    </submittedName>
</protein>
<proteinExistence type="predicted"/>
<gene>
    <name evidence="1" type="ORF">AVEN_68707_1</name>
</gene>
<accession>A0A4Y2L1E2</accession>
<comment type="caution">
    <text evidence="1">The sequence shown here is derived from an EMBL/GenBank/DDBJ whole genome shotgun (WGS) entry which is preliminary data.</text>
</comment>
<evidence type="ECO:0000313" key="1">
    <source>
        <dbReference type="EMBL" id="GBN07436.1"/>
    </source>
</evidence>
<reference evidence="1 2" key="1">
    <citation type="journal article" date="2019" name="Sci. Rep.">
        <title>Orb-weaving spider Araneus ventricosus genome elucidates the spidroin gene catalogue.</title>
        <authorList>
            <person name="Kono N."/>
            <person name="Nakamura H."/>
            <person name="Ohtoshi R."/>
            <person name="Moran D.A.P."/>
            <person name="Shinohara A."/>
            <person name="Yoshida Y."/>
            <person name="Fujiwara M."/>
            <person name="Mori M."/>
            <person name="Tomita M."/>
            <person name="Arakawa K."/>
        </authorList>
    </citation>
    <scope>NUCLEOTIDE SEQUENCE [LARGE SCALE GENOMIC DNA]</scope>
</reference>
<organism evidence="1 2">
    <name type="scientific">Araneus ventricosus</name>
    <name type="common">Orbweaver spider</name>
    <name type="synonym">Epeira ventricosa</name>
    <dbReference type="NCBI Taxonomy" id="182803"/>
    <lineage>
        <taxon>Eukaryota</taxon>
        <taxon>Metazoa</taxon>
        <taxon>Ecdysozoa</taxon>
        <taxon>Arthropoda</taxon>
        <taxon>Chelicerata</taxon>
        <taxon>Arachnida</taxon>
        <taxon>Araneae</taxon>
        <taxon>Araneomorphae</taxon>
        <taxon>Entelegynae</taxon>
        <taxon>Araneoidea</taxon>
        <taxon>Araneidae</taxon>
        <taxon>Araneus</taxon>
    </lineage>
</organism>
<keyword evidence="2" id="KW-1185">Reference proteome</keyword>
<dbReference type="Proteomes" id="UP000499080">
    <property type="component" value="Unassembled WGS sequence"/>
</dbReference>
<evidence type="ECO:0000313" key="2">
    <source>
        <dbReference type="Proteomes" id="UP000499080"/>
    </source>
</evidence>
<dbReference type="AlphaFoldDB" id="A0A4Y2L1E2"/>